<dbReference type="PANTHER" id="PTHR10183">
    <property type="entry name" value="CALPAIN"/>
    <property type="match status" value="1"/>
</dbReference>
<comment type="caution">
    <text evidence="8">The sequence shown here is derived from an EMBL/GenBank/DDBJ whole genome shotgun (WGS) entry which is preliminary data.</text>
</comment>
<dbReference type="InterPro" id="IPR022684">
    <property type="entry name" value="Calpain_cysteine_protease"/>
</dbReference>
<evidence type="ECO:0000313" key="9">
    <source>
        <dbReference type="Proteomes" id="UP000265618"/>
    </source>
</evidence>
<dbReference type="PRINTS" id="PR00704">
    <property type="entry name" value="CALPAIN"/>
</dbReference>
<dbReference type="AlphaFoldDB" id="A0A9K3CUW2"/>
<feature type="domain" description="Calpain catalytic" evidence="7">
    <location>
        <begin position="11"/>
        <end position="264"/>
    </location>
</feature>
<sequence>DEAIAWVAESEWSRMGDLCEDPCLFDDSISPEDINQGGIGNCWMCGQVSGLATQNGRHVRGAIYPPHINPSGIYGVRVFRRGKWYMIIVDDHIPCQGQSVTSVKSKNRNEWWGYAALAKVSGSYQDLSAGMGIGLEPVQVFTGCNLYIHCSNDAENIWTWLKRLFDAGVIVSAGTQDAQTEQTGLVQGHAYTVLGVYENTDLDLRLVKMRNTWGAGGEWKGDFSDSCPMWQQFPQLVEETGVELHRGDSDGIFYMPVEAFTTHFKGFRAFPTCAWPPAGEDIPASLTKPMPQDYCYSNDYKIHTGTEGYEVTTSVAVPVPGPRPGQKTTVYHAYNQPQYMFDVTKEQDIRIRVQGEKGSEGGYPSLHIVQVPNDGSALTYRAMRRMDLVDRGETDGSSSVPHHIGYSMLTSWMERHLSIGRYVLALRQGKTDGSALTLQCKAATSLSFVPLPSGSMACCAAQTKGGEVGGFANPQYSFVVDGQETQKITVDLEFPSAVYGDGGDCGFYLVKRPTHKRLEDAPEGDGFFEDAQADMPGYVKGVWDLEPGIYVIVPWRTEGKAESYTITVGTSAATLSTKVYGLG</sequence>
<evidence type="ECO:0000256" key="4">
    <source>
        <dbReference type="ARBA" id="ARBA00022807"/>
    </source>
</evidence>
<keyword evidence="9" id="KW-1185">Reference proteome</keyword>
<keyword evidence="4 6" id="KW-0788">Thiol protease</keyword>
<dbReference type="OrthoDB" id="424753at2759"/>
<evidence type="ECO:0000313" key="8">
    <source>
        <dbReference type="EMBL" id="GIQ82865.1"/>
    </source>
</evidence>
<dbReference type="Pfam" id="PF00648">
    <property type="entry name" value="Peptidase_C2"/>
    <property type="match status" value="1"/>
</dbReference>
<comment type="similarity">
    <text evidence="1">Belongs to the peptidase C2 family.</text>
</comment>
<feature type="active site" evidence="5 6">
    <location>
        <position position="189"/>
    </location>
</feature>
<name>A0A9K3CUW2_9EUKA</name>
<dbReference type="Gene3D" id="3.90.70.10">
    <property type="entry name" value="Cysteine proteinases"/>
    <property type="match status" value="1"/>
</dbReference>
<protein>
    <submittedName>
        <fullName evidence="8">Peptidase C2, calpain family</fullName>
    </submittedName>
</protein>
<dbReference type="GO" id="GO:0006508">
    <property type="term" value="P:proteolysis"/>
    <property type="evidence" value="ECO:0007669"/>
    <property type="project" value="UniProtKB-KW"/>
</dbReference>
<evidence type="ECO:0000256" key="3">
    <source>
        <dbReference type="ARBA" id="ARBA00022801"/>
    </source>
</evidence>
<dbReference type="SMART" id="SM00230">
    <property type="entry name" value="CysPc"/>
    <property type="match status" value="1"/>
</dbReference>
<dbReference type="InterPro" id="IPR001300">
    <property type="entry name" value="Peptidase_C2_calpain_cat"/>
</dbReference>
<accession>A0A9K3CUW2</accession>
<evidence type="ECO:0000256" key="1">
    <source>
        <dbReference type="ARBA" id="ARBA00007623"/>
    </source>
</evidence>
<organism evidence="8 9">
    <name type="scientific">Kipferlia bialata</name>
    <dbReference type="NCBI Taxonomy" id="797122"/>
    <lineage>
        <taxon>Eukaryota</taxon>
        <taxon>Metamonada</taxon>
        <taxon>Carpediemonas-like organisms</taxon>
        <taxon>Kipferlia</taxon>
    </lineage>
</organism>
<feature type="active site" evidence="5 6">
    <location>
        <position position="42"/>
    </location>
</feature>
<evidence type="ECO:0000256" key="5">
    <source>
        <dbReference type="PIRSR" id="PIRSR622684-1"/>
    </source>
</evidence>
<dbReference type="PANTHER" id="PTHR10183:SF379">
    <property type="entry name" value="CALPAIN-5"/>
    <property type="match status" value="1"/>
</dbReference>
<dbReference type="EMBL" id="BDIP01000842">
    <property type="protein sequence ID" value="GIQ82865.1"/>
    <property type="molecule type" value="Genomic_DNA"/>
</dbReference>
<dbReference type="GO" id="GO:0004198">
    <property type="term" value="F:calcium-dependent cysteine-type endopeptidase activity"/>
    <property type="evidence" value="ECO:0007669"/>
    <property type="project" value="InterPro"/>
</dbReference>
<proteinExistence type="inferred from homology"/>
<dbReference type="InterPro" id="IPR038765">
    <property type="entry name" value="Papain-like_cys_pep_sf"/>
</dbReference>
<keyword evidence="3 6" id="KW-0378">Hydrolase</keyword>
<feature type="active site" evidence="5 6">
    <location>
        <position position="211"/>
    </location>
</feature>
<gene>
    <name evidence="8" type="ORF">KIPB_004084</name>
</gene>
<evidence type="ECO:0000256" key="2">
    <source>
        <dbReference type="ARBA" id="ARBA00022670"/>
    </source>
</evidence>
<dbReference type="SUPFAM" id="SSF54001">
    <property type="entry name" value="Cysteine proteinases"/>
    <property type="match status" value="1"/>
</dbReference>
<evidence type="ECO:0000259" key="7">
    <source>
        <dbReference type="PROSITE" id="PS50203"/>
    </source>
</evidence>
<feature type="non-terminal residue" evidence="8">
    <location>
        <position position="1"/>
    </location>
</feature>
<keyword evidence="2 6" id="KW-0645">Protease</keyword>
<dbReference type="PROSITE" id="PS50203">
    <property type="entry name" value="CALPAIN_CAT"/>
    <property type="match status" value="1"/>
</dbReference>
<evidence type="ECO:0000256" key="6">
    <source>
        <dbReference type="PROSITE-ProRule" id="PRU00239"/>
    </source>
</evidence>
<dbReference type="Proteomes" id="UP000265618">
    <property type="component" value="Unassembled WGS sequence"/>
</dbReference>
<reference evidence="8 9" key="1">
    <citation type="journal article" date="2018" name="PLoS ONE">
        <title>The draft genome of Kipferlia bialata reveals reductive genome evolution in fornicate parasites.</title>
        <authorList>
            <person name="Tanifuji G."/>
            <person name="Takabayashi S."/>
            <person name="Kume K."/>
            <person name="Takagi M."/>
            <person name="Nakayama T."/>
            <person name="Kamikawa R."/>
            <person name="Inagaki Y."/>
            <person name="Hashimoto T."/>
        </authorList>
    </citation>
    <scope>NUCLEOTIDE SEQUENCE [LARGE SCALE GENOMIC DNA]</scope>
    <source>
        <strain evidence="8">NY0173</strain>
    </source>
</reference>